<dbReference type="SUPFAM" id="SSF53613">
    <property type="entry name" value="Ribokinase-like"/>
    <property type="match status" value="1"/>
</dbReference>
<dbReference type="GO" id="GO:0005737">
    <property type="term" value="C:cytoplasm"/>
    <property type="evidence" value="ECO:0007669"/>
    <property type="project" value="TreeGrafter"/>
</dbReference>
<gene>
    <name evidence="5" type="ORF">SVIM_LOCUS121810</name>
</gene>
<evidence type="ECO:0000256" key="1">
    <source>
        <dbReference type="ARBA" id="ARBA00022679"/>
    </source>
</evidence>
<dbReference type="PANTHER" id="PTHR42909:SF1">
    <property type="entry name" value="CARBOHYDRATE KINASE PFKB DOMAIN-CONTAINING PROTEIN"/>
    <property type="match status" value="1"/>
</dbReference>
<dbReference type="GO" id="GO:0046872">
    <property type="term" value="F:metal ion binding"/>
    <property type="evidence" value="ECO:0007669"/>
    <property type="project" value="UniProtKB-KW"/>
</dbReference>
<accession>A0A6N2L005</accession>
<evidence type="ECO:0000259" key="4">
    <source>
        <dbReference type="Pfam" id="PF00294"/>
    </source>
</evidence>
<keyword evidence="1" id="KW-0808">Transferase</keyword>
<dbReference type="InterPro" id="IPR029056">
    <property type="entry name" value="Ribokinase-like"/>
</dbReference>
<dbReference type="GO" id="GO:0004730">
    <property type="term" value="F:pseudouridylate synthase activity"/>
    <property type="evidence" value="ECO:0007669"/>
    <property type="project" value="TreeGrafter"/>
</dbReference>
<dbReference type="AlphaFoldDB" id="A0A6N2L005"/>
<reference evidence="5" key="1">
    <citation type="submission" date="2019-03" db="EMBL/GenBank/DDBJ databases">
        <authorList>
            <person name="Mank J."/>
            <person name="Almeida P."/>
        </authorList>
    </citation>
    <scope>NUCLEOTIDE SEQUENCE</scope>
    <source>
        <strain evidence="5">78183</strain>
    </source>
</reference>
<dbReference type="GO" id="GO:0016798">
    <property type="term" value="F:hydrolase activity, acting on glycosyl bonds"/>
    <property type="evidence" value="ECO:0007669"/>
    <property type="project" value="TreeGrafter"/>
</dbReference>
<sequence length="222" mass="23908">MENSAQRRLERVSGHLLSPIEVNNGLSQVLIKSGQRNNEEEEGDPVVIGGMVLDIHATPSLPLNPRTTTPGKVHYVLGGVARNIAECMSKLGTKPYMISALGNDMAGKLLLEHWNSASLSTEGIMKHQGIKTPTICNIFDTEGELAAAVASVEAVEKFLTSSWIQQSKQNIFSAPVMMVDANLSLPALKASCQCTLAAESNTPVWFEPVSVAKSRRIVSVVK</sequence>
<name>A0A6N2L005_SALVM</name>
<dbReference type="InterPro" id="IPR002173">
    <property type="entry name" value="Carboh/pur_kinase_PfkB_CS"/>
</dbReference>
<dbReference type="Pfam" id="PF00294">
    <property type="entry name" value="PfkB"/>
    <property type="match status" value="1"/>
</dbReference>
<keyword evidence="2" id="KW-0479">Metal-binding</keyword>
<protein>
    <recommendedName>
        <fullName evidence="4">Carbohydrate kinase PfkB domain-containing protein</fullName>
    </recommendedName>
</protein>
<feature type="domain" description="Carbohydrate kinase PfkB" evidence="4">
    <location>
        <begin position="46"/>
        <end position="210"/>
    </location>
</feature>
<dbReference type="Gene3D" id="3.40.1190.20">
    <property type="match status" value="1"/>
</dbReference>
<keyword evidence="3" id="KW-0418">Kinase</keyword>
<dbReference type="PROSITE" id="PS00583">
    <property type="entry name" value="PFKB_KINASES_1"/>
    <property type="match status" value="1"/>
</dbReference>
<evidence type="ECO:0000313" key="5">
    <source>
        <dbReference type="EMBL" id="VFU30627.1"/>
    </source>
</evidence>
<dbReference type="PANTHER" id="PTHR42909">
    <property type="entry name" value="ZGC:136858"/>
    <property type="match status" value="1"/>
</dbReference>
<organism evidence="5">
    <name type="scientific">Salix viminalis</name>
    <name type="common">Common osier</name>
    <name type="synonym">Basket willow</name>
    <dbReference type="NCBI Taxonomy" id="40686"/>
    <lineage>
        <taxon>Eukaryota</taxon>
        <taxon>Viridiplantae</taxon>
        <taxon>Streptophyta</taxon>
        <taxon>Embryophyta</taxon>
        <taxon>Tracheophyta</taxon>
        <taxon>Spermatophyta</taxon>
        <taxon>Magnoliopsida</taxon>
        <taxon>eudicotyledons</taxon>
        <taxon>Gunneridae</taxon>
        <taxon>Pentapetalae</taxon>
        <taxon>rosids</taxon>
        <taxon>fabids</taxon>
        <taxon>Malpighiales</taxon>
        <taxon>Salicaceae</taxon>
        <taxon>Saliceae</taxon>
        <taxon>Salix</taxon>
    </lineage>
</organism>
<evidence type="ECO:0000256" key="2">
    <source>
        <dbReference type="ARBA" id="ARBA00022723"/>
    </source>
</evidence>
<dbReference type="InterPro" id="IPR011611">
    <property type="entry name" value="PfkB_dom"/>
</dbReference>
<proteinExistence type="predicted"/>
<dbReference type="GO" id="GO:0016301">
    <property type="term" value="F:kinase activity"/>
    <property type="evidence" value="ECO:0007669"/>
    <property type="project" value="UniProtKB-KW"/>
</dbReference>
<dbReference type="EMBL" id="CAADRP010000657">
    <property type="protein sequence ID" value="VFU30627.1"/>
    <property type="molecule type" value="Genomic_DNA"/>
</dbReference>
<evidence type="ECO:0000256" key="3">
    <source>
        <dbReference type="ARBA" id="ARBA00022777"/>
    </source>
</evidence>